<dbReference type="SMART" id="SM00270">
    <property type="entry name" value="ChtBD1"/>
    <property type="match status" value="2"/>
</dbReference>
<dbReference type="AlphaFoldDB" id="A0A7C8IH63"/>
<comment type="caution">
    <text evidence="6">The sequence shown here is derived from an EMBL/GenBank/DDBJ whole genome shotgun (WGS) entry which is preliminary data.</text>
</comment>
<keyword evidence="1 3" id="KW-0147">Chitin-binding</keyword>
<keyword evidence="2 3" id="KW-1015">Disulfide bond</keyword>
<dbReference type="Pfam" id="PF00187">
    <property type="entry name" value="Chitin_bind_1"/>
    <property type="match status" value="2"/>
</dbReference>
<gene>
    <name evidence="6" type="ORF">BDV95DRAFT_150887</name>
</gene>
<organism evidence="6 7">
    <name type="scientific">Massariosphaeria phaeospora</name>
    <dbReference type="NCBI Taxonomy" id="100035"/>
    <lineage>
        <taxon>Eukaryota</taxon>
        <taxon>Fungi</taxon>
        <taxon>Dikarya</taxon>
        <taxon>Ascomycota</taxon>
        <taxon>Pezizomycotina</taxon>
        <taxon>Dothideomycetes</taxon>
        <taxon>Pleosporomycetidae</taxon>
        <taxon>Pleosporales</taxon>
        <taxon>Pleosporales incertae sedis</taxon>
        <taxon>Massariosphaeria</taxon>
    </lineage>
</organism>
<keyword evidence="7" id="KW-1185">Reference proteome</keyword>
<evidence type="ECO:0000313" key="6">
    <source>
        <dbReference type="EMBL" id="KAF2877526.1"/>
    </source>
</evidence>
<feature type="compositionally biased region" description="Low complexity" evidence="4">
    <location>
        <begin position="254"/>
        <end position="281"/>
    </location>
</feature>
<dbReference type="CDD" id="cd11618">
    <property type="entry name" value="ChtBD1_1"/>
    <property type="match status" value="2"/>
</dbReference>
<feature type="region of interest" description="Disordered" evidence="4">
    <location>
        <begin position="251"/>
        <end position="281"/>
    </location>
</feature>
<dbReference type="GO" id="GO:0008061">
    <property type="term" value="F:chitin binding"/>
    <property type="evidence" value="ECO:0007669"/>
    <property type="project" value="UniProtKB-UniRule"/>
</dbReference>
<evidence type="ECO:0000256" key="4">
    <source>
        <dbReference type="SAM" id="MobiDB-lite"/>
    </source>
</evidence>
<dbReference type="PANTHER" id="PTHR47849">
    <property type="entry name" value="CHITIN-BINDING LECTIN 1"/>
    <property type="match status" value="1"/>
</dbReference>
<feature type="disulfide bond" evidence="3">
    <location>
        <begin position="413"/>
        <end position="427"/>
    </location>
</feature>
<feature type="compositionally biased region" description="Low complexity" evidence="4">
    <location>
        <begin position="296"/>
        <end position="387"/>
    </location>
</feature>
<dbReference type="PANTHER" id="PTHR47849:SF8">
    <property type="entry name" value="LECTIN"/>
    <property type="match status" value="1"/>
</dbReference>
<feature type="disulfide bond" evidence="3">
    <location>
        <begin position="399"/>
        <end position="414"/>
    </location>
</feature>
<feature type="domain" description="Chitin-binding type-1" evidence="5">
    <location>
        <begin position="478"/>
        <end position="524"/>
    </location>
</feature>
<accession>A0A7C8IH63</accession>
<evidence type="ECO:0000313" key="7">
    <source>
        <dbReference type="Proteomes" id="UP000481861"/>
    </source>
</evidence>
<proteinExistence type="predicted"/>
<dbReference type="Proteomes" id="UP000481861">
    <property type="component" value="Unassembled WGS sequence"/>
</dbReference>
<dbReference type="SUPFAM" id="SSF57016">
    <property type="entry name" value="Plant lectins/antimicrobial peptides"/>
    <property type="match status" value="2"/>
</dbReference>
<dbReference type="OrthoDB" id="1193027at2759"/>
<sequence>MTTCRFDSPALVTSIPGASASPTFAFDASNSNYFALQGSFTIGNVPGAPCTFPTVVSGTPYAITPYIDGRSPVRTFCKPLSGSTTYTAIECPSVTNNKLAPGPYYIQWTRPVGLPLTPALYVRGFSVVSPTPITDSVSQSLVTAIATAYADATVTDDCVAETGITSDTAAPISSPSTLEVASSTSSASSDSSAVLSSSTVSSDIITQSSAISTSDTFTQGLSASSESSIVLPSITLSSDVITQSSSVLASDTVTQSTSASSDTLTQSSSNPTSDTSTLSSTLSFDAATQSSSIPISDAVTQSPSSSSSDTAIQSSSTPNSDGNTQSSSTLTSDTVTPTSSSSNLLTSTSPSTSQTSSIPMSASSQSSSSTSTSQAQSSITVSSTATARPTIEISRDARCGPGYTCKGSKFGDCCSQYGWCGRTKDYCGNGCQLAFGTCSASASTLSTSTRPTLSSSLQPASPIRPSPTIVPTLKVSQDARCAGATKQTCKGSVFGDCCSQYGWCGRTSAYCNAGCQPGFGSCKNGKRASEHGILARDAQLGGAGPDYTYGGVATVVTQTTTSTQTVITGTVHVSGTDCASSTPTSGLPVFSFNPKVIPGANTFSMPEPLSTEAV</sequence>
<evidence type="ECO:0000256" key="2">
    <source>
        <dbReference type="ARBA" id="ARBA00023157"/>
    </source>
</evidence>
<dbReference type="InterPro" id="IPR001002">
    <property type="entry name" value="Chitin-bd_1"/>
</dbReference>
<feature type="region of interest" description="Disordered" evidence="4">
    <location>
        <begin position="294"/>
        <end position="387"/>
    </location>
</feature>
<reference evidence="6 7" key="1">
    <citation type="submission" date="2020-01" db="EMBL/GenBank/DDBJ databases">
        <authorList>
            <consortium name="DOE Joint Genome Institute"/>
            <person name="Haridas S."/>
            <person name="Albert R."/>
            <person name="Binder M."/>
            <person name="Bloem J."/>
            <person name="Labutti K."/>
            <person name="Salamov A."/>
            <person name="Andreopoulos B."/>
            <person name="Baker S.E."/>
            <person name="Barry K."/>
            <person name="Bills G."/>
            <person name="Bluhm B.H."/>
            <person name="Cannon C."/>
            <person name="Castanera R."/>
            <person name="Culley D.E."/>
            <person name="Daum C."/>
            <person name="Ezra D."/>
            <person name="Gonzalez J.B."/>
            <person name="Henrissat B."/>
            <person name="Kuo A."/>
            <person name="Liang C."/>
            <person name="Lipzen A."/>
            <person name="Lutzoni F."/>
            <person name="Magnuson J."/>
            <person name="Mondo S."/>
            <person name="Nolan M."/>
            <person name="Ohm R."/>
            <person name="Pangilinan J."/>
            <person name="Park H.-J.H."/>
            <person name="Ramirez L."/>
            <person name="Alfaro M."/>
            <person name="Sun H."/>
            <person name="Tritt A."/>
            <person name="Yoshinaga Y."/>
            <person name="Zwiers L.-H.L."/>
            <person name="Turgeon B.G."/>
            <person name="Goodwin S.B."/>
            <person name="Spatafora J.W."/>
            <person name="Crous P.W."/>
            <person name="Grigoriev I.V."/>
        </authorList>
    </citation>
    <scope>NUCLEOTIDE SEQUENCE [LARGE SCALE GENOMIC DNA]</scope>
    <source>
        <strain evidence="6 7">CBS 611.86</strain>
    </source>
</reference>
<evidence type="ECO:0000256" key="1">
    <source>
        <dbReference type="ARBA" id="ARBA00022669"/>
    </source>
</evidence>
<feature type="disulfide bond" evidence="3">
    <location>
        <begin position="497"/>
        <end position="511"/>
    </location>
</feature>
<dbReference type="Gene3D" id="3.30.60.10">
    <property type="entry name" value="Endochitinase-like"/>
    <property type="match status" value="2"/>
</dbReference>
<dbReference type="InterPro" id="IPR036861">
    <property type="entry name" value="Endochitinase-like_sf"/>
</dbReference>
<name>A0A7C8IH63_9PLEO</name>
<dbReference type="EMBL" id="JAADJZ010000002">
    <property type="protein sequence ID" value="KAF2877526.1"/>
    <property type="molecule type" value="Genomic_DNA"/>
</dbReference>
<feature type="domain" description="Chitin-binding type-1" evidence="5">
    <location>
        <begin position="396"/>
        <end position="440"/>
    </location>
</feature>
<dbReference type="PROSITE" id="PS50941">
    <property type="entry name" value="CHIT_BIND_I_2"/>
    <property type="match status" value="2"/>
</dbReference>
<comment type="caution">
    <text evidence="3">Lacks conserved residue(s) required for the propagation of feature annotation.</text>
</comment>
<evidence type="ECO:0000259" key="5">
    <source>
        <dbReference type="PROSITE" id="PS50941"/>
    </source>
</evidence>
<protein>
    <recommendedName>
        <fullName evidence="5">Chitin-binding type-1 domain-containing protein</fullName>
    </recommendedName>
</protein>
<evidence type="ECO:0000256" key="3">
    <source>
        <dbReference type="PROSITE-ProRule" id="PRU00261"/>
    </source>
</evidence>